<dbReference type="Pfam" id="PF06013">
    <property type="entry name" value="WXG100"/>
    <property type="match status" value="1"/>
</dbReference>
<protein>
    <submittedName>
        <fullName evidence="1">WXG100 family type VII secretion target</fullName>
    </submittedName>
</protein>
<dbReference type="AlphaFoldDB" id="A0AB39P3E5"/>
<reference evidence="1" key="1">
    <citation type="submission" date="2024-07" db="EMBL/GenBank/DDBJ databases">
        <authorList>
            <person name="Yu S.T."/>
        </authorList>
    </citation>
    <scope>NUCLEOTIDE SEQUENCE</scope>
    <source>
        <strain evidence="1">R21</strain>
    </source>
</reference>
<proteinExistence type="predicted"/>
<organism evidence="1">
    <name type="scientific">Streptomyces sp. R21</name>
    <dbReference type="NCBI Taxonomy" id="3238627"/>
    <lineage>
        <taxon>Bacteria</taxon>
        <taxon>Bacillati</taxon>
        <taxon>Actinomycetota</taxon>
        <taxon>Actinomycetes</taxon>
        <taxon>Kitasatosporales</taxon>
        <taxon>Streptomycetaceae</taxon>
        <taxon>Streptomyces</taxon>
    </lineage>
</organism>
<gene>
    <name evidence="1" type="ORF">AB5J56_13230</name>
</gene>
<sequence>MRKKTKRQFTKGSASMADGRKLDSDGVVLLEKGIVHRYETIKSLLARLQGTIDMLENNWTGLGAGAFNKKQTEINEHVVKIGRMLEKVLEGVHLNRTDKEKLEDEIHAKINQIQVEDLGGKCSVFNSF</sequence>
<dbReference type="EMBL" id="CP163435">
    <property type="protein sequence ID" value="XDQ25590.1"/>
    <property type="molecule type" value="Genomic_DNA"/>
</dbReference>
<dbReference type="InterPro" id="IPR036689">
    <property type="entry name" value="ESAT-6-like_sf"/>
</dbReference>
<accession>A0AB39P3E5</accession>
<dbReference type="RefSeq" id="WP_369232904.1">
    <property type="nucleotide sequence ID" value="NZ_CP163435.1"/>
</dbReference>
<name>A0AB39P3E5_9ACTN</name>
<dbReference type="SUPFAM" id="SSF140453">
    <property type="entry name" value="EsxAB dimer-like"/>
    <property type="match status" value="1"/>
</dbReference>
<dbReference type="InterPro" id="IPR010310">
    <property type="entry name" value="T7SS_ESAT-6-like"/>
</dbReference>
<evidence type="ECO:0000313" key="1">
    <source>
        <dbReference type="EMBL" id="XDQ25590.1"/>
    </source>
</evidence>
<dbReference type="Gene3D" id="1.10.287.1060">
    <property type="entry name" value="ESAT-6-like"/>
    <property type="match status" value="1"/>
</dbReference>